<name>A0A4Y6EVW6_9CAUD</name>
<dbReference type="KEGG" id="vg:77925003"/>
<sequence>MSTERDELAEDIRGLGITVIDGPPVDLSEPLAQHLHNLGYRKPRTITSRRELDTIRVGGAIQTSDTTDTVVLKSADGNWRNQDGADLNSATLWRYGTHPFTLIFEGSAS</sequence>
<dbReference type="Proteomes" id="UP000316421">
    <property type="component" value="Segment"/>
</dbReference>
<gene>
    <name evidence="1" type="primary">44</name>
    <name evidence="1" type="ORF">SEA_KUMOTTA_44</name>
</gene>
<accession>A0A4Y6EVW6</accession>
<dbReference type="GeneID" id="77925003"/>
<evidence type="ECO:0000313" key="2">
    <source>
        <dbReference type="Proteomes" id="UP000316421"/>
    </source>
</evidence>
<keyword evidence="2" id="KW-1185">Reference proteome</keyword>
<organism evidence="1 2">
    <name type="scientific">Arthrobacter phage Kumotta</name>
    <dbReference type="NCBI Taxonomy" id="2588498"/>
    <lineage>
        <taxon>Viruses</taxon>
        <taxon>Duplodnaviria</taxon>
        <taxon>Heunggongvirae</taxon>
        <taxon>Uroviricota</taxon>
        <taxon>Caudoviricetes</taxon>
        <taxon>Kumottavirus</taxon>
        <taxon>Kumottavirus kumotta</taxon>
    </lineage>
</organism>
<dbReference type="EMBL" id="MK977703">
    <property type="protein sequence ID" value="QDF19554.1"/>
    <property type="molecule type" value="Genomic_DNA"/>
</dbReference>
<dbReference type="RefSeq" id="YP_010649451.1">
    <property type="nucleotide sequence ID" value="NC_070768.1"/>
</dbReference>
<protein>
    <submittedName>
        <fullName evidence="1">Uncharacterized protein</fullName>
    </submittedName>
</protein>
<reference evidence="1 2" key="1">
    <citation type="submission" date="2019-05" db="EMBL/GenBank/DDBJ databases">
        <authorList>
            <person name="Randall S.G."/>
            <person name="Ball S.L."/>
            <person name="Breitenberger C.A."/>
            <person name="Daniels C.J."/>
            <person name="Garlena R.A."/>
            <person name="Russell D.A."/>
            <person name="Pope W.H."/>
            <person name="Jacobs-Sera D."/>
            <person name="Hatfull G.F."/>
        </authorList>
    </citation>
    <scope>NUCLEOTIDE SEQUENCE [LARGE SCALE GENOMIC DNA]</scope>
</reference>
<proteinExistence type="predicted"/>
<evidence type="ECO:0000313" key="1">
    <source>
        <dbReference type="EMBL" id="QDF19554.1"/>
    </source>
</evidence>